<dbReference type="NCBIfam" id="TIGR01730">
    <property type="entry name" value="RND_mfp"/>
    <property type="match status" value="1"/>
</dbReference>
<sequence length="363" mass="39086">MIKRTVISMVVVTALASVIAGCDSGSKIAAHKVTAAAVQVETQTINARTLVKQVTGYGVINSHNVVTLKSQQTNTITAILFSDGQTVVKGQQLVQLDPRVATAKVAHDQALLTAAKSTWQRQTQLSAKGVISRSSYDDSESSYKQALAQLAQDKTLLAELTIKAPFDGVISQTDFHVGDVVTVGNSIATLYSPHQLTVEYQLPAQQRLDYKLGQKVLVQSELDPATKIIATVDYIAPNTVTGLVTLKAQLPSDAPFTPGQNIKVVQKTQLLPHQVTIPTSALMTNIQGAQVFIVVDNKARLCDVKVGEYYDGYVQIVSGLAAGDQLVINGQNYLRTDQKVEIVDPKPLQLHSHSQPHSKEGKA</sequence>
<dbReference type="PROSITE" id="PS51257">
    <property type="entry name" value="PROKAR_LIPOPROTEIN"/>
    <property type="match status" value="1"/>
</dbReference>
<evidence type="ECO:0000256" key="1">
    <source>
        <dbReference type="ARBA" id="ARBA00009477"/>
    </source>
</evidence>
<reference evidence="7" key="1">
    <citation type="submission" date="2017-06" db="EMBL/GenBank/DDBJ databases">
        <authorList>
            <person name="Rodrigo-Torres L."/>
            <person name="Arahal R. D."/>
            <person name="Lucena T."/>
        </authorList>
    </citation>
    <scope>NUCLEOTIDE SEQUENCE [LARGE SCALE GENOMIC DNA]</scope>
    <source>
        <strain evidence="7">type strain: CECT 9192</strain>
    </source>
</reference>
<evidence type="ECO:0000259" key="3">
    <source>
        <dbReference type="Pfam" id="PF25876"/>
    </source>
</evidence>
<dbReference type="Proteomes" id="UP000196485">
    <property type="component" value="Unassembled WGS sequence"/>
</dbReference>
<dbReference type="Gene3D" id="2.40.50.100">
    <property type="match status" value="1"/>
</dbReference>
<dbReference type="Pfam" id="PF25917">
    <property type="entry name" value="BSH_RND"/>
    <property type="match status" value="1"/>
</dbReference>
<dbReference type="Gene3D" id="1.10.287.470">
    <property type="entry name" value="Helix hairpin bin"/>
    <property type="match status" value="1"/>
</dbReference>
<gene>
    <name evidence="6" type="primary">ttgA</name>
    <name evidence="6" type="ORF">PAQU9191_00197</name>
</gene>
<dbReference type="GO" id="GO:1990281">
    <property type="term" value="C:efflux pump complex"/>
    <property type="evidence" value="ECO:0007669"/>
    <property type="project" value="TreeGrafter"/>
</dbReference>
<accession>A0A1Y6KSC0</accession>
<protein>
    <submittedName>
        <fullName evidence="6">Putative efflux pump periplasmic linker TtgA</fullName>
    </submittedName>
</protein>
<proteinExistence type="inferred from homology"/>
<dbReference type="Gene3D" id="2.40.420.20">
    <property type="match status" value="1"/>
</dbReference>
<feature type="chain" id="PRO_5012938502" evidence="2">
    <location>
        <begin position="21"/>
        <end position="363"/>
    </location>
</feature>
<dbReference type="InterPro" id="IPR006143">
    <property type="entry name" value="RND_pump_MFP"/>
</dbReference>
<organism evidence="6 7">
    <name type="scientific">Photobacterium aquimaris</name>
    <dbReference type="NCBI Taxonomy" id="512643"/>
    <lineage>
        <taxon>Bacteria</taxon>
        <taxon>Pseudomonadati</taxon>
        <taxon>Pseudomonadota</taxon>
        <taxon>Gammaproteobacteria</taxon>
        <taxon>Vibrionales</taxon>
        <taxon>Vibrionaceae</taxon>
        <taxon>Photobacterium</taxon>
    </lineage>
</organism>
<dbReference type="InterPro" id="IPR058637">
    <property type="entry name" value="YknX-like_C"/>
</dbReference>
<dbReference type="InterPro" id="IPR058624">
    <property type="entry name" value="MdtA-like_HH"/>
</dbReference>
<dbReference type="GO" id="GO:0015562">
    <property type="term" value="F:efflux transmembrane transporter activity"/>
    <property type="evidence" value="ECO:0007669"/>
    <property type="project" value="TreeGrafter"/>
</dbReference>
<evidence type="ECO:0000256" key="2">
    <source>
        <dbReference type="SAM" id="SignalP"/>
    </source>
</evidence>
<dbReference type="AlphaFoldDB" id="A0A1Y6KSC0"/>
<dbReference type="InterPro" id="IPR058625">
    <property type="entry name" value="MdtA-like_BSH"/>
</dbReference>
<dbReference type="EMBL" id="FYAH01000001">
    <property type="protein sequence ID" value="SMY14981.1"/>
    <property type="molecule type" value="Genomic_DNA"/>
</dbReference>
<dbReference type="Gene3D" id="2.40.30.170">
    <property type="match status" value="1"/>
</dbReference>
<evidence type="ECO:0000313" key="6">
    <source>
        <dbReference type="EMBL" id="SMY14981.1"/>
    </source>
</evidence>
<feature type="domain" description="Multidrug resistance protein MdtA-like alpha-helical hairpin" evidence="3">
    <location>
        <begin position="99"/>
        <end position="157"/>
    </location>
</feature>
<dbReference type="Pfam" id="PF25989">
    <property type="entry name" value="YknX_C"/>
    <property type="match status" value="1"/>
</dbReference>
<keyword evidence="7" id="KW-1185">Reference proteome</keyword>
<feature type="domain" description="YknX-like C-terminal permuted SH3-like" evidence="5">
    <location>
        <begin position="275"/>
        <end position="341"/>
    </location>
</feature>
<name>A0A1Y6KSC0_9GAMM</name>
<dbReference type="RefSeq" id="WP_087819363.1">
    <property type="nucleotide sequence ID" value="NZ_FYAH01000001.1"/>
</dbReference>
<evidence type="ECO:0000259" key="4">
    <source>
        <dbReference type="Pfam" id="PF25917"/>
    </source>
</evidence>
<dbReference type="SUPFAM" id="SSF111369">
    <property type="entry name" value="HlyD-like secretion proteins"/>
    <property type="match status" value="1"/>
</dbReference>
<comment type="similarity">
    <text evidence="1">Belongs to the membrane fusion protein (MFP) (TC 8.A.1) family.</text>
</comment>
<dbReference type="Pfam" id="PF25876">
    <property type="entry name" value="HH_MFP_RND"/>
    <property type="match status" value="1"/>
</dbReference>
<keyword evidence="2" id="KW-0732">Signal</keyword>
<dbReference type="PANTHER" id="PTHR30469">
    <property type="entry name" value="MULTIDRUG RESISTANCE PROTEIN MDTA"/>
    <property type="match status" value="1"/>
</dbReference>
<evidence type="ECO:0000259" key="5">
    <source>
        <dbReference type="Pfam" id="PF25989"/>
    </source>
</evidence>
<evidence type="ECO:0000313" key="7">
    <source>
        <dbReference type="Proteomes" id="UP000196485"/>
    </source>
</evidence>
<feature type="signal peptide" evidence="2">
    <location>
        <begin position="1"/>
        <end position="20"/>
    </location>
</feature>
<feature type="domain" description="Multidrug resistance protein MdtA-like barrel-sandwich hybrid" evidence="4">
    <location>
        <begin position="64"/>
        <end position="187"/>
    </location>
</feature>